<organism evidence="1 2">
    <name type="scientific">Kineothrix alysoides</name>
    <dbReference type="NCBI Taxonomy" id="1469948"/>
    <lineage>
        <taxon>Bacteria</taxon>
        <taxon>Bacillati</taxon>
        <taxon>Bacillota</taxon>
        <taxon>Clostridia</taxon>
        <taxon>Lachnospirales</taxon>
        <taxon>Lachnospiraceae</taxon>
        <taxon>Kineothrix</taxon>
    </lineage>
</organism>
<dbReference type="Pfam" id="PF19848">
    <property type="entry name" value="DUF6323"/>
    <property type="match status" value="1"/>
</dbReference>
<keyword evidence="2" id="KW-1185">Reference proteome</keyword>
<reference evidence="1 2" key="1">
    <citation type="submission" date="2019-03" db="EMBL/GenBank/DDBJ databases">
        <title>Genomic Encyclopedia of Type Strains, Phase IV (KMG-IV): sequencing the most valuable type-strain genomes for metagenomic binning, comparative biology and taxonomic classification.</title>
        <authorList>
            <person name="Goeker M."/>
        </authorList>
    </citation>
    <scope>NUCLEOTIDE SEQUENCE [LARGE SCALE GENOMIC DNA]</scope>
    <source>
        <strain evidence="1 2">DSM 100556</strain>
    </source>
</reference>
<name>A0A4R1QSZ1_9FIRM</name>
<dbReference type="OrthoDB" id="1707441at2"/>
<evidence type="ECO:0000313" key="1">
    <source>
        <dbReference type="EMBL" id="TCL56617.1"/>
    </source>
</evidence>
<dbReference type="AlphaFoldDB" id="A0A4R1QSZ1"/>
<dbReference type="Proteomes" id="UP000295718">
    <property type="component" value="Unassembled WGS sequence"/>
</dbReference>
<protein>
    <submittedName>
        <fullName evidence="1">Uncharacterized protein</fullName>
    </submittedName>
</protein>
<dbReference type="InterPro" id="IPR046286">
    <property type="entry name" value="DUF6323"/>
</dbReference>
<accession>A0A4R1QSZ1</accession>
<evidence type="ECO:0000313" key="2">
    <source>
        <dbReference type="Proteomes" id="UP000295718"/>
    </source>
</evidence>
<dbReference type="EMBL" id="SLUO01000011">
    <property type="protein sequence ID" value="TCL56617.1"/>
    <property type="molecule type" value="Genomic_DNA"/>
</dbReference>
<gene>
    <name evidence="1" type="ORF">EDD76_111111</name>
</gene>
<proteinExistence type="predicted"/>
<dbReference type="RefSeq" id="WP_031390313.1">
    <property type="nucleotide sequence ID" value="NZ_JPNB01000001.1"/>
</dbReference>
<sequence length="179" mass="20994">MQEELFEVLAAAGQKQELERVIACNEKTQKFGLALTQEEARMLVQCRQDALKKQRRVEFGEGILPQLIQAFCDSQYIDRDNYADTLVQLQDVFYLYKNEAEDNLTDDELIEVMKELYEEICFGSVEYLQETCLERFARAVRAGYRGYISSGGKGDYEIFSEEQRWDRDLYLQVLYEELS</sequence>
<comment type="caution">
    <text evidence="1">The sequence shown here is derived from an EMBL/GenBank/DDBJ whole genome shotgun (WGS) entry which is preliminary data.</text>
</comment>
<dbReference type="STRING" id="1469948.GCA_000732725_01598"/>